<evidence type="ECO:0000313" key="4">
    <source>
        <dbReference type="EMBL" id="MFC3174667.1"/>
    </source>
</evidence>
<sequence>MTEQSKIPLPDQPHEARARSSVERAIAGFDLSRMGGIAKPLPPEQQRRVVMRELTIEPASAPAPVPVPAPAPIAAAVAPAPVQPALAAHPVRFPDTRHPIDRAHLREAGLIVPEGSVTGLLEEFRIVKRQLLLQAAQLRGSLGAAAQRVLICSPLPGEGKTWTATNLALAIAAEKESEVVLVDADFAKPSVLSALGLPGGPGLMDALSDPAIDVADCVLGTDIAGLWVLPAGNATTSDTEYLASSRTRAVLDRLTEGAPHRMIIFDSPPALAASPAAELAKYVGQALVVARADATGQSALEDAIALLAGCPNIQLLLNAVQFSPSGRRFGSYYGYSG</sequence>
<keyword evidence="2" id="KW-0067">ATP-binding</keyword>
<keyword evidence="5" id="KW-1185">Reference proteome</keyword>
<dbReference type="InterPro" id="IPR005702">
    <property type="entry name" value="Wzc-like_C"/>
</dbReference>
<evidence type="ECO:0000256" key="1">
    <source>
        <dbReference type="ARBA" id="ARBA00022741"/>
    </source>
</evidence>
<proteinExistence type="predicted"/>
<name>A0ABV7IRT8_9SPHN</name>
<evidence type="ECO:0000256" key="2">
    <source>
        <dbReference type="ARBA" id="ARBA00022840"/>
    </source>
</evidence>
<dbReference type="InterPro" id="IPR050445">
    <property type="entry name" value="Bact_polysacc_biosynth/exp"/>
</dbReference>
<dbReference type="PANTHER" id="PTHR32309">
    <property type="entry name" value="TYROSINE-PROTEIN KINASE"/>
    <property type="match status" value="1"/>
</dbReference>
<feature type="region of interest" description="Disordered" evidence="3">
    <location>
        <begin position="1"/>
        <end position="20"/>
    </location>
</feature>
<reference evidence="5" key="1">
    <citation type="journal article" date="2019" name="Int. J. Syst. Evol. Microbiol.">
        <title>The Global Catalogue of Microorganisms (GCM) 10K type strain sequencing project: providing services to taxonomists for standard genome sequencing and annotation.</title>
        <authorList>
            <consortium name="The Broad Institute Genomics Platform"/>
            <consortium name="The Broad Institute Genome Sequencing Center for Infectious Disease"/>
            <person name="Wu L."/>
            <person name="Ma J."/>
        </authorList>
    </citation>
    <scope>NUCLEOTIDE SEQUENCE [LARGE SCALE GENOMIC DNA]</scope>
    <source>
        <strain evidence="5">KCTC 42984</strain>
    </source>
</reference>
<dbReference type="CDD" id="cd05387">
    <property type="entry name" value="BY-kinase"/>
    <property type="match status" value="1"/>
</dbReference>
<dbReference type="Gene3D" id="3.40.50.300">
    <property type="entry name" value="P-loop containing nucleotide triphosphate hydrolases"/>
    <property type="match status" value="1"/>
</dbReference>
<accession>A0ABV7IRT8</accession>
<dbReference type="RefSeq" id="WP_379510051.1">
    <property type="nucleotide sequence ID" value="NZ_JBHRTQ010000009.1"/>
</dbReference>
<comment type="caution">
    <text evidence="4">The sequence shown here is derived from an EMBL/GenBank/DDBJ whole genome shotgun (WGS) entry which is preliminary data.</text>
</comment>
<dbReference type="InterPro" id="IPR027417">
    <property type="entry name" value="P-loop_NTPase"/>
</dbReference>
<protein>
    <submittedName>
        <fullName evidence="4">Capsular biosynthesis protein</fullName>
    </submittedName>
</protein>
<dbReference type="SUPFAM" id="SSF52540">
    <property type="entry name" value="P-loop containing nucleoside triphosphate hydrolases"/>
    <property type="match status" value="1"/>
</dbReference>
<evidence type="ECO:0000313" key="5">
    <source>
        <dbReference type="Proteomes" id="UP001595604"/>
    </source>
</evidence>
<gene>
    <name evidence="4" type="ORF">ACFOD9_10420</name>
</gene>
<organism evidence="4 5">
    <name type="scientific">Novosphingobium bradum</name>
    <dbReference type="NCBI Taxonomy" id="1737444"/>
    <lineage>
        <taxon>Bacteria</taxon>
        <taxon>Pseudomonadati</taxon>
        <taxon>Pseudomonadota</taxon>
        <taxon>Alphaproteobacteria</taxon>
        <taxon>Sphingomonadales</taxon>
        <taxon>Sphingomonadaceae</taxon>
        <taxon>Novosphingobium</taxon>
    </lineage>
</organism>
<dbReference type="EMBL" id="JBHRTQ010000009">
    <property type="protein sequence ID" value="MFC3174667.1"/>
    <property type="molecule type" value="Genomic_DNA"/>
</dbReference>
<keyword evidence="1" id="KW-0547">Nucleotide-binding</keyword>
<dbReference type="PANTHER" id="PTHR32309:SF31">
    <property type="entry name" value="CAPSULAR EXOPOLYSACCHARIDE FAMILY"/>
    <property type="match status" value="1"/>
</dbReference>
<evidence type="ECO:0000256" key="3">
    <source>
        <dbReference type="SAM" id="MobiDB-lite"/>
    </source>
</evidence>
<dbReference type="Proteomes" id="UP001595604">
    <property type="component" value="Unassembled WGS sequence"/>
</dbReference>